<dbReference type="Proteomes" id="UP000465035">
    <property type="component" value="Chromosome"/>
</dbReference>
<gene>
    <name evidence="6" type="ORF">GQR93_11555</name>
</gene>
<dbReference type="GO" id="GO:0000976">
    <property type="term" value="F:transcription cis-regulatory region binding"/>
    <property type="evidence" value="ECO:0007669"/>
    <property type="project" value="TreeGrafter"/>
</dbReference>
<evidence type="ECO:0000256" key="2">
    <source>
        <dbReference type="ARBA" id="ARBA00023125"/>
    </source>
</evidence>
<dbReference type="InterPro" id="IPR050109">
    <property type="entry name" value="HTH-type_TetR-like_transc_reg"/>
</dbReference>
<dbReference type="InterPro" id="IPR009057">
    <property type="entry name" value="Homeodomain-like_sf"/>
</dbReference>
<evidence type="ECO:0000259" key="5">
    <source>
        <dbReference type="PROSITE" id="PS50977"/>
    </source>
</evidence>
<protein>
    <submittedName>
        <fullName evidence="6">TetR family transcriptional regulator</fullName>
    </submittedName>
</protein>
<dbReference type="PRINTS" id="PR00455">
    <property type="entry name" value="HTHTETR"/>
</dbReference>
<dbReference type="GeneID" id="69059008"/>
<evidence type="ECO:0000256" key="1">
    <source>
        <dbReference type="ARBA" id="ARBA00023015"/>
    </source>
</evidence>
<dbReference type="PANTHER" id="PTHR30055">
    <property type="entry name" value="HTH-TYPE TRANSCRIPTIONAL REGULATOR RUTR"/>
    <property type="match status" value="1"/>
</dbReference>
<organism evidence="6 7">
    <name type="scientific">Lentilactobacillus hilgardii</name>
    <name type="common">Lactobacillus hilgardii</name>
    <dbReference type="NCBI Taxonomy" id="1588"/>
    <lineage>
        <taxon>Bacteria</taxon>
        <taxon>Bacillati</taxon>
        <taxon>Bacillota</taxon>
        <taxon>Bacilli</taxon>
        <taxon>Lactobacillales</taxon>
        <taxon>Lactobacillaceae</taxon>
        <taxon>Lentilactobacillus</taxon>
    </lineage>
</organism>
<reference evidence="6 7" key="1">
    <citation type="submission" date="2019-12" db="EMBL/GenBank/DDBJ databases">
        <title>Lactobacillus hilgardii FLUB.</title>
        <authorList>
            <person name="Gustaw K."/>
        </authorList>
    </citation>
    <scope>NUCLEOTIDE SEQUENCE [LARGE SCALE GENOMIC DNA]</scope>
    <source>
        <strain evidence="6 7">FLUB</strain>
    </source>
</reference>
<dbReference type="InterPro" id="IPR001647">
    <property type="entry name" value="HTH_TetR"/>
</dbReference>
<keyword evidence="3" id="KW-0804">Transcription</keyword>
<name>A0A6P1E9I1_LENHI</name>
<dbReference type="EMBL" id="CP047121">
    <property type="protein sequence ID" value="QHB52780.1"/>
    <property type="molecule type" value="Genomic_DNA"/>
</dbReference>
<evidence type="ECO:0000256" key="4">
    <source>
        <dbReference type="PROSITE-ProRule" id="PRU00335"/>
    </source>
</evidence>
<keyword evidence="1" id="KW-0805">Transcription regulation</keyword>
<evidence type="ECO:0000313" key="7">
    <source>
        <dbReference type="Proteomes" id="UP000465035"/>
    </source>
</evidence>
<sequence length="200" mass="22602">MKKKDLTKEKKILDATAQLIVSEGAPSVSTIQVAKKVGISQSNIYLYFKDKRALLEGVYLREINQLEQTPGMQIVLDKRVAIEKRCFAYIRAMYDFSLDNPNSLSIIEQIKSLSKDFPDYISKLIGPNNPIASLFEMGIKAGVLRPIDRSLTMAAIFSVIRRHAQNIQENIYTESDVTFSDISRMIWGAVAIKPYPENLL</sequence>
<dbReference type="RefSeq" id="WP_035444669.1">
    <property type="nucleotide sequence ID" value="NZ_CABKOL010000104.1"/>
</dbReference>
<feature type="DNA-binding region" description="H-T-H motif" evidence="4">
    <location>
        <begin position="29"/>
        <end position="48"/>
    </location>
</feature>
<dbReference type="SUPFAM" id="SSF46689">
    <property type="entry name" value="Homeodomain-like"/>
    <property type="match status" value="1"/>
</dbReference>
<dbReference type="AlphaFoldDB" id="A0A6P1E9I1"/>
<dbReference type="SMR" id="A0A6P1E9I1"/>
<proteinExistence type="predicted"/>
<dbReference type="PANTHER" id="PTHR30055:SF234">
    <property type="entry name" value="HTH-TYPE TRANSCRIPTIONAL REGULATOR BETI"/>
    <property type="match status" value="1"/>
</dbReference>
<dbReference type="GO" id="GO:0003700">
    <property type="term" value="F:DNA-binding transcription factor activity"/>
    <property type="evidence" value="ECO:0007669"/>
    <property type="project" value="TreeGrafter"/>
</dbReference>
<dbReference type="PROSITE" id="PS50977">
    <property type="entry name" value="HTH_TETR_2"/>
    <property type="match status" value="1"/>
</dbReference>
<dbReference type="Pfam" id="PF00440">
    <property type="entry name" value="TetR_N"/>
    <property type="match status" value="1"/>
</dbReference>
<feature type="domain" description="HTH tetR-type" evidence="5">
    <location>
        <begin position="6"/>
        <end position="66"/>
    </location>
</feature>
<evidence type="ECO:0000313" key="6">
    <source>
        <dbReference type="EMBL" id="QHB52780.1"/>
    </source>
</evidence>
<keyword evidence="2 4" id="KW-0238">DNA-binding</keyword>
<accession>A0A6P1E9I1</accession>
<evidence type="ECO:0000256" key="3">
    <source>
        <dbReference type="ARBA" id="ARBA00023163"/>
    </source>
</evidence>
<dbReference type="Gene3D" id="1.10.357.10">
    <property type="entry name" value="Tetracycline Repressor, domain 2"/>
    <property type="match status" value="1"/>
</dbReference>